<comment type="catalytic activity">
    <reaction evidence="7">
        <text>a 2'-deoxycytidine in DNA + S-adenosyl-L-methionine = a 5-methyl-2'-deoxycytidine in DNA + S-adenosyl-L-homocysteine + H(+)</text>
        <dbReference type="Rhea" id="RHEA:13681"/>
        <dbReference type="Rhea" id="RHEA-COMP:11369"/>
        <dbReference type="Rhea" id="RHEA-COMP:11370"/>
        <dbReference type="ChEBI" id="CHEBI:15378"/>
        <dbReference type="ChEBI" id="CHEBI:57856"/>
        <dbReference type="ChEBI" id="CHEBI:59789"/>
        <dbReference type="ChEBI" id="CHEBI:85452"/>
        <dbReference type="ChEBI" id="CHEBI:85454"/>
        <dbReference type="EC" id="2.1.1.37"/>
    </reaction>
</comment>
<dbReference type="RefSeq" id="WP_098994205.1">
    <property type="nucleotide sequence ID" value="NZ_CP084159.1"/>
</dbReference>
<dbReference type="GO" id="GO:0032259">
    <property type="term" value="P:methylation"/>
    <property type="evidence" value="ECO:0007669"/>
    <property type="project" value="UniProtKB-KW"/>
</dbReference>
<accession>A0A2C6CA77</accession>
<evidence type="ECO:0000313" key="8">
    <source>
        <dbReference type="EMBL" id="PHI12962.1"/>
    </source>
</evidence>
<organism evidence="8 9">
    <name type="scientific">Fusobacterium nucleatum subsp. polymorphum</name>
    <name type="common">Fusobacterium polymorphum</name>
    <dbReference type="NCBI Taxonomy" id="76857"/>
    <lineage>
        <taxon>Bacteria</taxon>
        <taxon>Fusobacteriati</taxon>
        <taxon>Fusobacteriota</taxon>
        <taxon>Fusobacteriia</taxon>
        <taxon>Fusobacteriales</taxon>
        <taxon>Fusobacteriaceae</taxon>
        <taxon>Fusobacterium</taxon>
    </lineage>
</organism>
<dbReference type="InterPro" id="IPR029063">
    <property type="entry name" value="SAM-dependent_MTases_sf"/>
</dbReference>
<dbReference type="PANTHER" id="PTHR10629">
    <property type="entry name" value="CYTOSINE-SPECIFIC METHYLTRANSFERASE"/>
    <property type="match status" value="1"/>
</dbReference>
<dbReference type="EMBL" id="NIRQ01000001">
    <property type="protein sequence ID" value="PHI12962.1"/>
    <property type="molecule type" value="Genomic_DNA"/>
</dbReference>
<evidence type="ECO:0000256" key="6">
    <source>
        <dbReference type="RuleBase" id="RU000416"/>
    </source>
</evidence>
<gene>
    <name evidence="8" type="ORF">CBG59_04040</name>
</gene>
<keyword evidence="3 5" id="KW-0949">S-adenosyl-L-methionine</keyword>
<dbReference type="PRINTS" id="PR00105">
    <property type="entry name" value="C5METTRFRASE"/>
</dbReference>
<dbReference type="NCBIfam" id="TIGR00675">
    <property type="entry name" value="dcm"/>
    <property type="match status" value="1"/>
</dbReference>
<evidence type="ECO:0000256" key="2">
    <source>
        <dbReference type="ARBA" id="ARBA00022679"/>
    </source>
</evidence>
<dbReference type="Pfam" id="PF00145">
    <property type="entry name" value="DNA_methylase"/>
    <property type="match status" value="1"/>
</dbReference>
<dbReference type="GO" id="GO:0009307">
    <property type="term" value="P:DNA restriction-modification system"/>
    <property type="evidence" value="ECO:0007669"/>
    <property type="project" value="UniProtKB-KW"/>
</dbReference>
<dbReference type="Proteomes" id="UP000221852">
    <property type="component" value="Unassembled WGS sequence"/>
</dbReference>
<comment type="similarity">
    <text evidence="5 6">Belongs to the class I-like SAM-binding methyltransferase superfamily. C5-methyltransferase family.</text>
</comment>
<keyword evidence="1 5" id="KW-0489">Methyltransferase</keyword>
<keyword evidence="4" id="KW-0680">Restriction system</keyword>
<dbReference type="InterPro" id="IPR001525">
    <property type="entry name" value="C5_MeTfrase"/>
</dbReference>
<comment type="caution">
    <text evidence="8">The sequence shown here is derived from an EMBL/GenBank/DDBJ whole genome shotgun (WGS) entry which is preliminary data.</text>
</comment>
<dbReference type="EC" id="2.1.1.37" evidence="7"/>
<dbReference type="GO" id="GO:0044027">
    <property type="term" value="P:negative regulation of gene expression via chromosomal CpG island methylation"/>
    <property type="evidence" value="ECO:0007669"/>
    <property type="project" value="TreeGrafter"/>
</dbReference>
<evidence type="ECO:0000256" key="5">
    <source>
        <dbReference type="PROSITE-ProRule" id="PRU01016"/>
    </source>
</evidence>
<dbReference type="InterPro" id="IPR018117">
    <property type="entry name" value="C5_DNA_meth_AS"/>
</dbReference>
<dbReference type="PROSITE" id="PS51679">
    <property type="entry name" value="SAM_MT_C5"/>
    <property type="match status" value="1"/>
</dbReference>
<dbReference type="Gene3D" id="3.90.120.10">
    <property type="entry name" value="DNA Methylase, subunit A, domain 2"/>
    <property type="match status" value="1"/>
</dbReference>
<keyword evidence="2 5" id="KW-0808">Transferase</keyword>
<evidence type="ECO:0000256" key="4">
    <source>
        <dbReference type="ARBA" id="ARBA00022747"/>
    </source>
</evidence>
<dbReference type="GO" id="GO:0003886">
    <property type="term" value="F:DNA (cytosine-5-)-methyltransferase activity"/>
    <property type="evidence" value="ECO:0007669"/>
    <property type="project" value="UniProtKB-EC"/>
</dbReference>
<dbReference type="SUPFAM" id="SSF53335">
    <property type="entry name" value="S-adenosyl-L-methionine-dependent methyltransferases"/>
    <property type="match status" value="1"/>
</dbReference>
<evidence type="ECO:0000256" key="1">
    <source>
        <dbReference type="ARBA" id="ARBA00022603"/>
    </source>
</evidence>
<feature type="active site" evidence="5">
    <location>
        <position position="120"/>
    </location>
</feature>
<dbReference type="AlphaFoldDB" id="A0A2C6CA77"/>
<name>A0A2C6CA77_FUSNP</name>
<dbReference type="GO" id="GO:0003677">
    <property type="term" value="F:DNA binding"/>
    <property type="evidence" value="ECO:0007669"/>
    <property type="project" value="TreeGrafter"/>
</dbReference>
<evidence type="ECO:0000313" key="9">
    <source>
        <dbReference type="Proteomes" id="UP000221852"/>
    </source>
</evidence>
<reference evidence="8 9" key="1">
    <citation type="submission" date="2017-06" db="EMBL/GenBank/DDBJ databases">
        <title>Draft genome sequence of Fusobacterium nucleatum subsp. polymorphum KCOM 1330 (=ChDC F330).</title>
        <authorList>
            <person name="Kook J.-K."/>
            <person name="Park S.-N."/>
            <person name="Lim Y.K."/>
            <person name="Roh H."/>
        </authorList>
    </citation>
    <scope>NUCLEOTIDE SEQUENCE [LARGE SCALE GENOMIC DNA]</scope>
    <source>
        <strain evidence="9">KCOM 1330 (ChDC F330)</strain>
    </source>
</reference>
<dbReference type="Gene3D" id="3.40.50.150">
    <property type="entry name" value="Vaccinia Virus protein VP39"/>
    <property type="match status" value="1"/>
</dbReference>
<proteinExistence type="inferred from homology"/>
<dbReference type="InterPro" id="IPR050390">
    <property type="entry name" value="C5-Methyltransferase"/>
</dbReference>
<evidence type="ECO:0000256" key="7">
    <source>
        <dbReference type="RuleBase" id="RU000417"/>
    </source>
</evidence>
<dbReference type="PROSITE" id="PS00094">
    <property type="entry name" value="C5_MTASE_1"/>
    <property type="match status" value="1"/>
</dbReference>
<dbReference type="PANTHER" id="PTHR10629:SF52">
    <property type="entry name" value="DNA (CYTOSINE-5)-METHYLTRANSFERASE 1"/>
    <property type="match status" value="1"/>
</dbReference>
<sequence length="418" mass="47825">MKIKEKRVLSLFSGCGGMDIGFEGNFECLKASINKDIHPNWIKQEIGNWVLLNETGFKTVFANDIRLDAKAAWVSYFQHRYENANNIYHIESIVDLVKRNRNGEKIFPDDIDVVTGGFPCQDFSVAGKRQGFNSEKNHNGKKIELDESTIENRGQLYIWMKEVISIVQPKVFIAENVKGLASLDDVKEIIEHDFSKAADGGYLVIPARVLQAANYGVPQSRERIIFYGFKRSALTEEALEKLTHIEQYKEIDPYPLPTHNYNLNDKSLQHFVPVRKVFLDLEEPNISSDDSQKKYSKAKLSKGQGNIEIKLDNVSPTIRSEHHGNIEFRRLSIENGGKYIEEINKGFEQRRLTVRECARLQTFPNEYQFILDKTEDNIAVSASSAYKIIGNAVPCVLAYNIAKTLSEKWDLYFKKETD</sequence>
<evidence type="ECO:0000256" key="3">
    <source>
        <dbReference type="ARBA" id="ARBA00022691"/>
    </source>
</evidence>
<protein>
    <recommendedName>
        <fullName evidence="7">Cytosine-specific methyltransferase</fullName>
        <ecNumber evidence="7">2.1.1.37</ecNumber>
    </recommendedName>
</protein>